<dbReference type="PANTHER" id="PTHR12782:SF5">
    <property type="entry name" value="PROSTAGLANDIN E SYNTHASE 2"/>
    <property type="match status" value="1"/>
</dbReference>
<keyword evidence="9" id="KW-0276">Fatty acid metabolism</keyword>
<dbReference type="SUPFAM" id="SSF47616">
    <property type="entry name" value="GST C-terminal domain-like"/>
    <property type="match status" value="1"/>
</dbReference>
<dbReference type="Pfam" id="PF13417">
    <property type="entry name" value="GST_N_3"/>
    <property type="match status" value="1"/>
</dbReference>
<keyword evidence="13" id="KW-0275">Fatty acid biosynthesis</keyword>
<dbReference type="PANTHER" id="PTHR12782">
    <property type="entry name" value="MICROSOMAL PROSTAGLANDIN E SYNTHASE-2"/>
    <property type="match status" value="1"/>
</dbReference>
<evidence type="ECO:0000256" key="16">
    <source>
        <dbReference type="ARBA" id="ARBA00023931"/>
    </source>
</evidence>
<dbReference type="EnsemblMetazoa" id="PPA24562.1">
    <property type="protein sequence ID" value="PPA24562.1"/>
    <property type="gene ID" value="WBGene00114116"/>
</dbReference>
<comment type="similarity">
    <text evidence="2">Belongs to the GST superfamily.</text>
</comment>
<evidence type="ECO:0000256" key="3">
    <source>
        <dbReference type="ARBA" id="ARBA00012203"/>
    </source>
</evidence>
<dbReference type="Gene3D" id="1.20.1050.10">
    <property type="match status" value="1"/>
</dbReference>
<dbReference type="SFLD" id="SFLDG01203">
    <property type="entry name" value="Prostaglandin_E_synthase_like1"/>
    <property type="match status" value="1"/>
</dbReference>
<evidence type="ECO:0000256" key="4">
    <source>
        <dbReference type="ARBA" id="ARBA00019474"/>
    </source>
</evidence>
<evidence type="ECO:0000256" key="2">
    <source>
        <dbReference type="ARBA" id="ARBA00007409"/>
    </source>
</evidence>
<keyword evidence="8" id="KW-0812">Transmembrane</keyword>
<evidence type="ECO:0000256" key="1">
    <source>
        <dbReference type="ARBA" id="ARBA00004702"/>
    </source>
</evidence>
<evidence type="ECO:0000256" key="7">
    <source>
        <dbReference type="ARBA" id="ARBA00022585"/>
    </source>
</evidence>
<dbReference type="AlphaFoldDB" id="A0A2A6CFJ2"/>
<dbReference type="InterPro" id="IPR036249">
    <property type="entry name" value="Thioredoxin-like_sf"/>
</dbReference>
<gene>
    <name evidence="19" type="primary">WBGene00114116</name>
</gene>
<keyword evidence="10" id="KW-1133">Transmembrane helix</keyword>
<dbReference type="OrthoDB" id="423541at2759"/>
<keyword evidence="20" id="KW-1185">Reference proteome</keyword>
<dbReference type="CDD" id="cd03197">
    <property type="entry name" value="GST_C_mPGES2"/>
    <property type="match status" value="1"/>
</dbReference>
<comment type="catalytic activity">
    <reaction evidence="16">
        <text>prostaglandin H2 = prostaglandin E2</text>
        <dbReference type="Rhea" id="RHEA:12893"/>
        <dbReference type="ChEBI" id="CHEBI:57405"/>
        <dbReference type="ChEBI" id="CHEBI:606564"/>
        <dbReference type="EC" id="5.3.99.3"/>
    </reaction>
    <physiologicalReaction direction="left-to-right" evidence="16">
        <dbReference type="Rhea" id="RHEA:12894"/>
    </physiologicalReaction>
</comment>
<evidence type="ECO:0000256" key="5">
    <source>
        <dbReference type="ARBA" id="ARBA00022501"/>
    </source>
</evidence>
<dbReference type="GO" id="GO:0050220">
    <property type="term" value="F:prostaglandin-E synthase activity"/>
    <property type="evidence" value="ECO:0000318"/>
    <property type="project" value="GO_Central"/>
</dbReference>
<reference evidence="20" key="1">
    <citation type="journal article" date="2008" name="Nat. Genet.">
        <title>The Pristionchus pacificus genome provides a unique perspective on nematode lifestyle and parasitism.</title>
        <authorList>
            <person name="Dieterich C."/>
            <person name="Clifton S.W."/>
            <person name="Schuster L.N."/>
            <person name="Chinwalla A."/>
            <person name="Delehaunty K."/>
            <person name="Dinkelacker I."/>
            <person name="Fulton L."/>
            <person name="Fulton R."/>
            <person name="Godfrey J."/>
            <person name="Minx P."/>
            <person name="Mitreva M."/>
            <person name="Roeseler W."/>
            <person name="Tian H."/>
            <person name="Witte H."/>
            <person name="Yang S.P."/>
            <person name="Wilson R.K."/>
            <person name="Sommer R.J."/>
        </authorList>
    </citation>
    <scope>NUCLEOTIDE SEQUENCE [LARGE SCALE GENOMIC DNA]</scope>
    <source>
        <strain evidence="20">PS312</strain>
    </source>
</reference>
<keyword evidence="6" id="KW-0444">Lipid biosynthesis</keyword>
<dbReference type="InterPro" id="IPR034334">
    <property type="entry name" value="PGES2"/>
</dbReference>
<comment type="pathway">
    <text evidence="1">Lipid metabolism; prostaglandin biosynthesis.</text>
</comment>
<keyword evidence="14" id="KW-0413">Isomerase</keyword>
<keyword evidence="5" id="KW-0644">Prostaglandin metabolism</keyword>
<evidence type="ECO:0000313" key="20">
    <source>
        <dbReference type="Proteomes" id="UP000005239"/>
    </source>
</evidence>
<dbReference type="SUPFAM" id="SSF52833">
    <property type="entry name" value="Thioredoxin-like"/>
    <property type="match status" value="1"/>
</dbReference>
<name>A0A2A6CFJ2_PRIPA</name>
<evidence type="ECO:0000256" key="11">
    <source>
        <dbReference type="ARBA" id="ARBA00023098"/>
    </source>
</evidence>
<evidence type="ECO:0000256" key="15">
    <source>
        <dbReference type="ARBA" id="ARBA00023930"/>
    </source>
</evidence>
<evidence type="ECO:0000256" key="9">
    <source>
        <dbReference type="ARBA" id="ARBA00022832"/>
    </source>
</evidence>
<evidence type="ECO:0000256" key="14">
    <source>
        <dbReference type="ARBA" id="ARBA00023235"/>
    </source>
</evidence>
<accession>A0A8R1YJN7</accession>
<sequence length="374" mass="42911">MAGISGLKFVEDVIFVYTMRMVENRRGMFRRAFSAASMFGFGWAGTASHKDQFAAGSEVKLPNIHVIRPEVAQKNDVLVSRKIVNELDRTKLNIRLYQYETCPFCCKVRAYLDYHGFSYEIVEVNPVTRSQIKFSTDYKKVPIVRVNDEVSLTESSLVISQLATLLIRPDRDMKEVLSMYPSVESTDDKGKPVLAHPNKYFVMQERSGTVAEMAAAKEEREWREWVDSHFIHLISPNVYRSWNESLETFRWFQEVGDWHRTFPSWERCLAVYAGAAAMWGLSKRLKKRHNIDDEREAMRSACDKWMAAVGPTRKFMGGDRPNLADLSLYGAMQSFYGCAAFKECCSTGPIAEWYARMKAAVDRREGAHLLAARK</sequence>
<dbReference type="SFLD" id="SFLDG01182">
    <property type="entry name" value="Prostaglandin_E_synthase_like"/>
    <property type="match status" value="1"/>
</dbReference>
<dbReference type="GO" id="GO:0005739">
    <property type="term" value="C:mitochondrion"/>
    <property type="evidence" value="ECO:0000318"/>
    <property type="project" value="GO_Central"/>
</dbReference>
<dbReference type="InterPro" id="IPR036282">
    <property type="entry name" value="Glutathione-S-Trfase_C_sf"/>
</dbReference>
<dbReference type="GO" id="GO:0001516">
    <property type="term" value="P:prostaglandin biosynthetic process"/>
    <property type="evidence" value="ECO:0007669"/>
    <property type="project" value="UniProtKB-UniPathway"/>
</dbReference>
<dbReference type="Gene3D" id="6.20.200.30">
    <property type="match status" value="1"/>
</dbReference>
<keyword evidence="11" id="KW-0443">Lipid metabolism</keyword>
<evidence type="ECO:0000256" key="8">
    <source>
        <dbReference type="ARBA" id="ARBA00022692"/>
    </source>
</evidence>
<dbReference type="SFLD" id="SFLDS00019">
    <property type="entry name" value="Glutathione_Transferase_(cytos"/>
    <property type="match status" value="1"/>
</dbReference>
<dbReference type="InterPro" id="IPR004045">
    <property type="entry name" value="Glutathione_S-Trfase_N"/>
</dbReference>
<dbReference type="EC" id="5.3.99.3" evidence="3"/>
<evidence type="ECO:0000313" key="19">
    <source>
        <dbReference type="EnsemblMetazoa" id="PPA24562.1"/>
    </source>
</evidence>
<keyword evidence="7" id="KW-0643">Prostaglandin biosynthesis</keyword>
<evidence type="ECO:0000256" key="10">
    <source>
        <dbReference type="ARBA" id="ARBA00022989"/>
    </source>
</evidence>
<organism evidence="19 20">
    <name type="scientific">Pristionchus pacificus</name>
    <name type="common">Parasitic nematode worm</name>
    <dbReference type="NCBI Taxonomy" id="54126"/>
    <lineage>
        <taxon>Eukaryota</taxon>
        <taxon>Metazoa</taxon>
        <taxon>Ecdysozoa</taxon>
        <taxon>Nematoda</taxon>
        <taxon>Chromadorea</taxon>
        <taxon>Rhabditida</taxon>
        <taxon>Rhabditina</taxon>
        <taxon>Diplogasteromorpha</taxon>
        <taxon>Diplogasteroidea</taxon>
        <taxon>Neodiplogasteridae</taxon>
        <taxon>Pristionchus</taxon>
    </lineage>
</organism>
<evidence type="ECO:0000256" key="12">
    <source>
        <dbReference type="ARBA" id="ARBA00023136"/>
    </source>
</evidence>
<dbReference type="PROSITE" id="PS51354">
    <property type="entry name" value="GLUTAREDOXIN_2"/>
    <property type="match status" value="1"/>
</dbReference>
<evidence type="ECO:0000256" key="17">
    <source>
        <dbReference type="ARBA" id="ARBA00031041"/>
    </source>
</evidence>
<evidence type="ECO:0000256" key="6">
    <source>
        <dbReference type="ARBA" id="ARBA00022516"/>
    </source>
</evidence>
<dbReference type="Proteomes" id="UP000005239">
    <property type="component" value="Unassembled WGS sequence"/>
</dbReference>
<evidence type="ECO:0000256" key="13">
    <source>
        <dbReference type="ARBA" id="ARBA00023160"/>
    </source>
</evidence>
<protein>
    <recommendedName>
        <fullName evidence="4">Prostaglandin E synthase 2</fullName>
        <ecNumber evidence="3">5.3.99.3</ecNumber>
    </recommendedName>
    <alternativeName>
        <fullName evidence="17">Microsomal prostaglandin E synthase 2</fullName>
    </alternativeName>
</protein>
<dbReference type="GO" id="GO:0012505">
    <property type="term" value="C:endomembrane system"/>
    <property type="evidence" value="ECO:0007669"/>
    <property type="project" value="UniProtKB-SubCell"/>
</dbReference>
<dbReference type="InterPro" id="IPR034335">
    <property type="entry name" value="PGES2_C"/>
</dbReference>
<reference evidence="19" key="2">
    <citation type="submission" date="2022-06" db="UniProtKB">
        <authorList>
            <consortium name="EnsemblMetazoa"/>
        </authorList>
    </citation>
    <scope>IDENTIFICATION</scope>
    <source>
        <strain evidence="19">PS312</strain>
    </source>
</reference>
<comment type="catalytic activity">
    <reaction evidence="15">
        <text>prostaglandin H2 = (12S)-hydroxy-(5Z,8E,10E)-heptadecatrienoate + malonaldehyde</text>
        <dbReference type="Rhea" id="RHEA:48644"/>
        <dbReference type="ChEBI" id="CHEBI:57405"/>
        <dbReference type="ChEBI" id="CHEBI:90694"/>
        <dbReference type="ChEBI" id="CHEBI:566274"/>
    </reaction>
    <physiologicalReaction direction="left-to-right" evidence="15">
        <dbReference type="Rhea" id="RHEA:48645"/>
    </physiologicalReaction>
</comment>
<evidence type="ECO:0000256" key="18">
    <source>
        <dbReference type="ARBA" id="ARBA00037847"/>
    </source>
</evidence>
<proteinExistence type="inferred from homology"/>
<dbReference type="PROSITE" id="PS50404">
    <property type="entry name" value="GST_NTER"/>
    <property type="match status" value="1"/>
</dbReference>
<dbReference type="Gene3D" id="3.40.30.10">
    <property type="entry name" value="Glutaredoxin"/>
    <property type="match status" value="1"/>
</dbReference>
<dbReference type="InterPro" id="IPR040079">
    <property type="entry name" value="Glutathione_S-Trfase"/>
</dbReference>
<accession>A0A2A6CFJ2</accession>
<keyword evidence="12" id="KW-0472">Membrane</keyword>
<comment type="subcellular location">
    <subcellularLocation>
        <location evidence="18">Endomembrane system</location>
        <topology evidence="18">Single-pass membrane protein</topology>
    </subcellularLocation>
</comment>